<dbReference type="InterPro" id="IPR036956">
    <property type="entry name" value="Impact_N_sf"/>
</dbReference>
<dbReference type="InterPro" id="IPR035647">
    <property type="entry name" value="EFG_III/V"/>
</dbReference>
<dbReference type="PANTHER" id="PTHR16301:SF20">
    <property type="entry name" value="IMPACT FAMILY MEMBER YIGZ"/>
    <property type="match status" value="1"/>
</dbReference>
<feature type="region of interest" description="Disordered" evidence="2">
    <location>
        <begin position="61"/>
        <end position="80"/>
    </location>
</feature>
<name>A0A1G5HIQ1_9BACT</name>
<evidence type="ECO:0000259" key="3">
    <source>
        <dbReference type="Pfam" id="PF01205"/>
    </source>
</evidence>
<evidence type="ECO:0000259" key="4">
    <source>
        <dbReference type="Pfam" id="PF09186"/>
    </source>
</evidence>
<gene>
    <name evidence="5" type="ORF">SAMN05216233_11471</name>
</gene>
<dbReference type="Gene3D" id="3.30.230.30">
    <property type="entry name" value="Impact, N-terminal domain"/>
    <property type="match status" value="1"/>
</dbReference>
<dbReference type="PANTHER" id="PTHR16301">
    <property type="entry name" value="IMPACT-RELATED"/>
    <property type="match status" value="1"/>
</dbReference>
<protein>
    <submittedName>
        <fullName evidence="5">Uncharacterized protein, YigZ family</fullName>
    </submittedName>
</protein>
<comment type="similarity">
    <text evidence="1">Belongs to the IMPACT family.</text>
</comment>
<sequence length="197" mass="20864">MDGYRVPVGRHRVEEKIGGSLFIATADRVSSAEEAKAFVEAMKREFRDATHNCHAFVAGPPGASASGMGDDGEPRGTAGPPMHQVLTHCGIGEIAVVVTRYFGGTKLGTGGLVRAYGGMVKRCLEALPSRFFATSEPLALTVAYGDLAAMKHEVAAHDGEVLSEVFTEVVGLSVRLPEALKDAFLDRVSRMATVMEG</sequence>
<dbReference type="STRING" id="419481.SAMN05216233_11471"/>
<dbReference type="EMBL" id="FMUX01000014">
    <property type="protein sequence ID" value="SCY63564.1"/>
    <property type="molecule type" value="Genomic_DNA"/>
</dbReference>
<dbReference type="Pfam" id="PF09186">
    <property type="entry name" value="DUF1949"/>
    <property type="match status" value="1"/>
</dbReference>
<dbReference type="Proteomes" id="UP000198870">
    <property type="component" value="Unassembled WGS sequence"/>
</dbReference>
<proteinExistence type="inferred from homology"/>
<accession>A0A1G5HIQ1</accession>
<dbReference type="GO" id="GO:0006446">
    <property type="term" value="P:regulation of translational initiation"/>
    <property type="evidence" value="ECO:0007669"/>
    <property type="project" value="TreeGrafter"/>
</dbReference>
<dbReference type="GO" id="GO:0005737">
    <property type="term" value="C:cytoplasm"/>
    <property type="evidence" value="ECO:0007669"/>
    <property type="project" value="TreeGrafter"/>
</dbReference>
<evidence type="ECO:0000313" key="6">
    <source>
        <dbReference type="Proteomes" id="UP000198870"/>
    </source>
</evidence>
<keyword evidence="6" id="KW-1185">Reference proteome</keyword>
<dbReference type="InterPro" id="IPR023582">
    <property type="entry name" value="Impact"/>
</dbReference>
<reference evidence="5 6" key="1">
    <citation type="submission" date="2016-10" db="EMBL/GenBank/DDBJ databases">
        <authorList>
            <person name="de Groot N.N."/>
        </authorList>
    </citation>
    <scope>NUCLEOTIDE SEQUENCE [LARGE SCALE GENOMIC DNA]</scope>
    <source>
        <strain evidence="5 6">AA1</strain>
    </source>
</reference>
<dbReference type="InterPro" id="IPR001498">
    <property type="entry name" value="Impact_N"/>
</dbReference>
<dbReference type="OrthoDB" id="9813771at2"/>
<feature type="domain" description="UPF0029" evidence="4">
    <location>
        <begin position="140"/>
        <end position="189"/>
    </location>
</feature>
<evidence type="ECO:0000256" key="1">
    <source>
        <dbReference type="ARBA" id="ARBA00007665"/>
    </source>
</evidence>
<dbReference type="InterPro" id="IPR015269">
    <property type="entry name" value="UPF0029_Impact_C"/>
</dbReference>
<dbReference type="SUPFAM" id="SSF54980">
    <property type="entry name" value="EF-G C-terminal domain-like"/>
    <property type="match status" value="1"/>
</dbReference>
<dbReference type="Pfam" id="PF01205">
    <property type="entry name" value="Impact_N"/>
    <property type="match status" value="1"/>
</dbReference>
<dbReference type="RefSeq" id="WP_092212522.1">
    <property type="nucleotide sequence ID" value="NZ_FMUX01000014.1"/>
</dbReference>
<evidence type="ECO:0000313" key="5">
    <source>
        <dbReference type="EMBL" id="SCY63564.1"/>
    </source>
</evidence>
<feature type="domain" description="Impact N-terminal" evidence="3">
    <location>
        <begin position="19"/>
        <end position="124"/>
    </location>
</feature>
<dbReference type="SUPFAM" id="SSF54211">
    <property type="entry name" value="Ribosomal protein S5 domain 2-like"/>
    <property type="match status" value="1"/>
</dbReference>
<dbReference type="AlphaFoldDB" id="A0A1G5HIQ1"/>
<dbReference type="Gene3D" id="3.30.70.240">
    <property type="match status" value="1"/>
</dbReference>
<evidence type="ECO:0000256" key="2">
    <source>
        <dbReference type="SAM" id="MobiDB-lite"/>
    </source>
</evidence>
<dbReference type="InterPro" id="IPR020568">
    <property type="entry name" value="Ribosomal_Su5_D2-typ_SF"/>
</dbReference>
<organism evidence="5 6">
    <name type="scientific">Desulfoluna spongiiphila</name>
    <dbReference type="NCBI Taxonomy" id="419481"/>
    <lineage>
        <taxon>Bacteria</taxon>
        <taxon>Pseudomonadati</taxon>
        <taxon>Thermodesulfobacteriota</taxon>
        <taxon>Desulfobacteria</taxon>
        <taxon>Desulfobacterales</taxon>
        <taxon>Desulfolunaceae</taxon>
        <taxon>Desulfoluna</taxon>
    </lineage>
</organism>